<gene>
    <name evidence="2" type="ORF">PoMZ_07862</name>
</gene>
<dbReference type="InterPro" id="IPR009057">
    <property type="entry name" value="Homeodomain-like_sf"/>
</dbReference>
<name>A0A4V1C6S6_PYROR</name>
<dbReference type="InterPro" id="IPR013087">
    <property type="entry name" value="Znf_C2H2_type"/>
</dbReference>
<protein>
    <submittedName>
        <fullName evidence="2">Uncharacterized protein</fullName>
    </submittedName>
</protein>
<reference evidence="2 3" key="1">
    <citation type="journal article" date="2019" name="Mol. Biol. Evol.">
        <title>Blast fungal genomes show frequent chromosomal changes, gene gains and losses, and effector gene turnover.</title>
        <authorList>
            <person name="Gomez Luciano L.B."/>
            <person name="Jason Tsai I."/>
            <person name="Chuma I."/>
            <person name="Tosa Y."/>
            <person name="Chen Y.H."/>
            <person name="Li J.Y."/>
            <person name="Li M.Y."/>
            <person name="Jade Lu M.Y."/>
            <person name="Nakayashiki H."/>
            <person name="Li W.H."/>
        </authorList>
    </citation>
    <scope>NUCLEOTIDE SEQUENCE [LARGE SCALE GENOMIC DNA]</scope>
    <source>
        <strain evidence="2">MZ5-1-6</strain>
    </source>
</reference>
<feature type="region of interest" description="Disordered" evidence="1">
    <location>
        <begin position="17"/>
        <end position="47"/>
    </location>
</feature>
<dbReference type="AlphaFoldDB" id="A0A4V1C6S6"/>
<dbReference type="PANTHER" id="PTHR38166:SF1">
    <property type="entry name" value="C2H2-TYPE DOMAIN-CONTAINING PROTEIN"/>
    <property type="match status" value="1"/>
</dbReference>
<dbReference type="PANTHER" id="PTHR38166">
    <property type="entry name" value="C2H2-TYPE DOMAIN-CONTAINING PROTEIN-RELATED"/>
    <property type="match status" value="1"/>
</dbReference>
<dbReference type="Proteomes" id="UP000294847">
    <property type="component" value="Chromosome 4"/>
</dbReference>
<dbReference type="SUPFAM" id="SSF46689">
    <property type="entry name" value="Homeodomain-like"/>
    <property type="match status" value="1"/>
</dbReference>
<feature type="region of interest" description="Disordered" evidence="1">
    <location>
        <begin position="225"/>
        <end position="278"/>
    </location>
</feature>
<accession>A0A4V1C6S6</accession>
<evidence type="ECO:0000313" key="3">
    <source>
        <dbReference type="Proteomes" id="UP000294847"/>
    </source>
</evidence>
<dbReference type="PROSITE" id="PS50157">
    <property type="entry name" value="ZINC_FINGER_C2H2_2"/>
    <property type="match status" value="1"/>
</dbReference>
<evidence type="ECO:0000256" key="1">
    <source>
        <dbReference type="SAM" id="MobiDB-lite"/>
    </source>
</evidence>
<feature type="compositionally biased region" description="Low complexity" evidence="1">
    <location>
        <begin position="250"/>
        <end position="259"/>
    </location>
</feature>
<dbReference type="Gene3D" id="3.30.160.60">
    <property type="entry name" value="Classic Zinc Finger"/>
    <property type="match status" value="1"/>
</dbReference>
<dbReference type="EMBL" id="CP034207">
    <property type="protein sequence ID" value="QBZ60918.1"/>
    <property type="molecule type" value="Genomic_DNA"/>
</dbReference>
<organism evidence="2 3">
    <name type="scientific">Pyricularia oryzae</name>
    <name type="common">Rice blast fungus</name>
    <name type="synonym">Magnaporthe oryzae</name>
    <dbReference type="NCBI Taxonomy" id="318829"/>
    <lineage>
        <taxon>Eukaryota</taxon>
        <taxon>Fungi</taxon>
        <taxon>Dikarya</taxon>
        <taxon>Ascomycota</taxon>
        <taxon>Pezizomycotina</taxon>
        <taxon>Sordariomycetes</taxon>
        <taxon>Sordariomycetidae</taxon>
        <taxon>Magnaporthales</taxon>
        <taxon>Pyriculariaceae</taxon>
        <taxon>Pyricularia</taxon>
    </lineage>
</organism>
<sequence>MAPVSAWAKEALAAVNGQPIEVAAPTHAEPEEEDQSPSDDEWNGQPWQCDLPPEFTATFYPSHQAVREVIDAWAAERNIDLTSVRTCREKGELFKEVLGCRHRLQRRDVPETGHRHTTTARTALCTWQVVVQTKKSNNGLWSIRMYNNLHTGHAPYQQFKVRRRATRSRDLFTTKEHAAEFTRLAVDPTVPSKTIFDHMTNKFPDAGFEIADIYRYRADLRRARRHGDPAAEATFRTAESGSLPEPDPVPAAAVNTTATSFGSVTKPKRKSPAERKLTTPELQAMERMFLSPHISVVDIAKAFKIGSKTVMKHKKRFESAGKVTRKTPEPKFKQFHLEKLLELLDKDDSLALSDLQRFLADNYNVKVSRAWISTKLTRANRARKFKQTQQPIEEAAEFEEVPIEVDASADPLPEQEEVGAEMQLEPMLEPAAEERQEDASGELESRLLPMDIDRHAERDGQPLFSCPYYRNDQWRFINSTTCRSGFPSIPDLKSHLSQYHTNPRYICFRCDEIFIDSPSLEQHQRQETACRLREREYRVGMSWEQEDKVRKQQAIPRQGQTHAWLKIYDILFPGSSLAASTPMIDVAANTAATGIDPFLWESERNVPSELQGT</sequence>
<evidence type="ECO:0000313" key="2">
    <source>
        <dbReference type="EMBL" id="QBZ60918.1"/>
    </source>
</evidence>
<feature type="compositionally biased region" description="Acidic residues" evidence="1">
    <location>
        <begin position="30"/>
        <end position="42"/>
    </location>
</feature>
<proteinExistence type="predicted"/>